<organism evidence="3 4">
    <name type="scientific">Saitozyma podzolica</name>
    <dbReference type="NCBI Taxonomy" id="1890683"/>
    <lineage>
        <taxon>Eukaryota</taxon>
        <taxon>Fungi</taxon>
        <taxon>Dikarya</taxon>
        <taxon>Basidiomycota</taxon>
        <taxon>Agaricomycotina</taxon>
        <taxon>Tremellomycetes</taxon>
        <taxon>Tremellales</taxon>
        <taxon>Trimorphomycetaceae</taxon>
        <taxon>Saitozyma</taxon>
    </lineage>
</organism>
<evidence type="ECO:0000313" key="4">
    <source>
        <dbReference type="Proteomes" id="UP000279259"/>
    </source>
</evidence>
<name>A0A427YPK6_9TREE</name>
<evidence type="ECO:0000313" key="3">
    <source>
        <dbReference type="EMBL" id="RSH92976.1"/>
    </source>
</evidence>
<gene>
    <name evidence="3" type="ORF">EHS25_008424</name>
</gene>
<accession>A0A427YPK6</accession>
<keyword evidence="2" id="KW-1133">Transmembrane helix</keyword>
<reference evidence="3 4" key="1">
    <citation type="submission" date="2018-11" db="EMBL/GenBank/DDBJ databases">
        <title>Genome sequence of Saitozyma podzolica DSM 27192.</title>
        <authorList>
            <person name="Aliyu H."/>
            <person name="Gorte O."/>
            <person name="Ochsenreither K."/>
        </authorList>
    </citation>
    <scope>NUCLEOTIDE SEQUENCE [LARGE SCALE GENOMIC DNA]</scope>
    <source>
        <strain evidence="3 4">DSM 27192</strain>
    </source>
</reference>
<comment type="caution">
    <text evidence="3">The sequence shown here is derived from an EMBL/GenBank/DDBJ whole genome shotgun (WGS) entry which is preliminary data.</text>
</comment>
<evidence type="ECO:0000256" key="1">
    <source>
        <dbReference type="SAM" id="MobiDB-lite"/>
    </source>
</evidence>
<evidence type="ECO:0000256" key="2">
    <source>
        <dbReference type="SAM" id="Phobius"/>
    </source>
</evidence>
<feature type="region of interest" description="Disordered" evidence="1">
    <location>
        <begin position="87"/>
        <end position="119"/>
    </location>
</feature>
<proteinExistence type="predicted"/>
<sequence>MLPTQIARAAQKPAQMAAMRGLARPQMKVSNVGLGGARRWNQEEARGGKPKLIFRFGLRDVPVELYPMAFVVGAACVGAAFAIGRHSPPRPYPPRGALIDPQLDTSRWLRPIPGEPSLK</sequence>
<dbReference type="Proteomes" id="UP000279259">
    <property type="component" value="Unassembled WGS sequence"/>
</dbReference>
<dbReference type="OrthoDB" id="2572300at2759"/>
<dbReference type="EMBL" id="RSCD01000005">
    <property type="protein sequence ID" value="RSH92976.1"/>
    <property type="molecule type" value="Genomic_DNA"/>
</dbReference>
<protein>
    <submittedName>
        <fullName evidence="3">Uncharacterized protein</fullName>
    </submittedName>
</protein>
<keyword evidence="4" id="KW-1185">Reference proteome</keyword>
<feature type="transmembrane region" description="Helical" evidence="2">
    <location>
        <begin position="65"/>
        <end position="84"/>
    </location>
</feature>
<keyword evidence="2" id="KW-0472">Membrane</keyword>
<keyword evidence="2" id="KW-0812">Transmembrane</keyword>
<dbReference type="AlphaFoldDB" id="A0A427YPK6"/>